<keyword evidence="2" id="KW-1185">Reference proteome</keyword>
<reference evidence="1 2" key="1">
    <citation type="journal article" date="2012" name="Eukaryot. Cell">
        <title>Genome sequence of the fungus Glarea lozoyensis: the first genome sequence of a species from the Helotiaceae family.</title>
        <authorList>
            <person name="Youssar L."/>
            <person name="Gruening B.A."/>
            <person name="Erxleben A."/>
            <person name="Guenther S."/>
            <person name="Huettel W."/>
        </authorList>
    </citation>
    <scope>NUCLEOTIDE SEQUENCE [LARGE SCALE GENOMIC DNA]</scope>
    <source>
        <strain evidence="2">ATCC 74030 / MF5533</strain>
    </source>
</reference>
<accession>H0EIQ2</accession>
<dbReference type="AlphaFoldDB" id="H0EIQ2"/>
<dbReference type="Proteomes" id="UP000005446">
    <property type="component" value="Unassembled WGS sequence"/>
</dbReference>
<dbReference type="EMBL" id="AGUE01000049">
    <property type="protein sequence ID" value="EHL01533.1"/>
    <property type="molecule type" value="Genomic_DNA"/>
</dbReference>
<organism evidence="1 2">
    <name type="scientific">Glarea lozoyensis (strain ATCC 74030 / MF5533)</name>
    <dbReference type="NCBI Taxonomy" id="1104152"/>
    <lineage>
        <taxon>Eukaryota</taxon>
        <taxon>Fungi</taxon>
        <taxon>Dikarya</taxon>
        <taxon>Ascomycota</taxon>
        <taxon>Pezizomycotina</taxon>
        <taxon>Leotiomycetes</taxon>
        <taxon>Helotiales</taxon>
        <taxon>Helotiaceae</taxon>
        <taxon>Glarea</taxon>
    </lineage>
</organism>
<dbReference type="InParanoid" id="H0EIQ2"/>
<evidence type="ECO:0000313" key="1">
    <source>
        <dbReference type="EMBL" id="EHL01533.1"/>
    </source>
</evidence>
<gene>
    <name evidence="1" type="ORF">M7I_2415</name>
</gene>
<comment type="caution">
    <text evidence="1">The sequence shown here is derived from an EMBL/GenBank/DDBJ whole genome shotgun (WGS) entry which is preliminary data.</text>
</comment>
<name>H0EIQ2_GLAL7</name>
<protein>
    <submittedName>
        <fullName evidence="1">Uncharacterized protein</fullName>
    </submittedName>
</protein>
<evidence type="ECO:0000313" key="2">
    <source>
        <dbReference type="Proteomes" id="UP000005446"/>
    </source>
</evidence>
<dbReference type="HOGENOM" id="CLU_3260661_0_0_1"/>
<proteinExistence type="predicted"/>
<sequence>MGVPGDSRSDPMKLFSIFIIIAESSFHPWPMPAASLTLVTHK</sequence>